<evidence type="ECO:0000313" key="4">
    <source>
        <dbReference type="Proteomes" id="UP000054815"/>
    </source>
</evidence>
<feature type="compositionally biased region" description="Low complexity" evidence="1">
    <location>
        <begin position="65"/>
        <end position="74"/>
    </location>
</feature>
<keyword evidence="2" id="KW-1133">Transmembrane helix</keyword>
<evidence type="ECO:0000313" key="3">
    <source>
        <dbReference type="EMBL" id="KRX91905.1"/>
    </source>
</evidence>
<dbReference type="Proteomes" id="UP000054815">
    <property type="component" value="Unassembled WGS sequence"/>
</dbReference>
<keyword evidence="2" id="KW-0472">Membrane</keyword>
<organism evidence="3 4">
    <name type="scientific">Trichinella pseudospiralis</name>
    <name type="common">Parasitic roundworm</name>
    <dbReference type="NCBI Taxonomy" id="6337"/>
    <lineage>
        <taxon>Eukaryota</taxon>
        <taxon>Metazoa</taxon>
        <taxon>Ecdysozoa</taxon>
        <taxon>Nematoda</taxon>
        <taxon>Enoplea</taxon>
        <taxon>Dorylaimia</taxon>
        <taxon>Trichinellida</taxon>
        <taxon>Trichinellidae</taxon>
        <taxon>Trichinella</taxon>
    </lineage>
</organism>
<gene>
    <name evidence="3" type="ORF">T4E_4775</name>
</gene>
<feature type="compositionally biased region" description="Polar residues" evidence="1">
    <location>
        <begin position="173"/>
        <end position="206"/>
    </location>
</feature>
<reference evidence="3 4" key="1">
    <citation type="submission" date="2015-01" db="EMBL/GenBank/DDBJ databases">
        <title>Evolution of Trichinella species and genotypes.</title>
        <authorList>
            <person name="Korhonen P.K."/>
            <person name="Edoardo P."/>
            <person name="Giuseppe L.R."/>
            <person name="Gasser R.B."/>
        </authorList>
    </citation>
    <scope>NUCLEOTIDE SEQUENCE [LARGE SCALE GENOMIC DNA]</scope>
    <source>
        <strain evidence="3">ISS141</strain>
    </source>
</reference>
<feature type="region of interest" description="Disordered" evidence="1">
    <location>
        <begin position="173"/>
        <end position="218"/>
    </location>
</feature>
<comment type="caution">
    <text evidence="3">The sequence shown here is derived from an EMBL/GenBank/DDBJ whole genome shotgun (WGS) entry which is preliminary data.</text>
</comment>
<evidence type="ECO:0000256" key="2">
    <source>
        <dbReference type="SAM" id="Phobius"/>
    </source>
</evidence>
<feature type="transmembrane region" description="Helical" evidence="2">
    <location>
        <begin position="301"/>
        <end position="325"/>
    </location>
</feature>
<dbReference type="EMBL" id="JYDU01000124">
    <property type="protein sequence ID" value="KRX91905.1"/>
    <property type="molecule type" value="Genomic_DNA"/>
</dbReference>
<sequence>MTTSYGSNWILRKQHTVDEIPTVSASCRPYHVSELNQYCDDDRQVQINRLNDRIVGRYQKRDALQQQQQQQQQQHDQHPPLKSTSPRCLKIPSTITTTTTTTASFRQKAHQLVDDSFTYLDVELNRSLDHHQSGNSACDHRPNGRHGHPDADIVVDSCCPTCASSPYSVPYDQEQTPLNHNNPLRSANIQPDQHGTSSTDEYSEQNFPRPRRANQQAACGGSSAKLNCQFNGQQYAFGQQAQYKQIRNAANYKIWLDDANVSSNPINPIATDAISLNDIPSMQANTAYQSTAYWKMRDRRLCIAILLTALILLVACAGFALALYYD</sequence>
<accession>A0A0V0XV04</accession>
<name>A0A0V0XV04_TRIPS</name>
<protein>
    <submittedName>
        <fullName evidence="3">Uncharacterized protein</fullName>
    </submittedName>
</protein>
<feature type="region of interest" description="Disordered" evidence="1">
    <location>
        <begin position="61"/>
        <end position="88"/>
    </location>
</feature>
<keyword evidence="2" id="KW-0812">Transmembrane</keyword>
<dbReference type="AlphaFoldDB" id="A0A0V0XV04"/>
<proteinExistence type="predicted"/>
<evidence type="ECO:0000256" key="1">
    <source>
        <dbReference type="SAM" id="MobiDB-lite"/>
    </source>
</evidence>